<reference evidence="2 3" key="1">
    <citation type="submission" date="2023-07" db="EMBL/GenBank/DDBJ databases">
        <title>Sorghum-associated microbial communities from plants grown in Nebraska, USA.</title>
        <authorList>
            <person name="Schachtman D."/>
        </authorList>
    </citation>
    <scope>NUCLEOTIDE SEQUENCE [LARGE SCALE GENOMIC DNA]</scope>
    <source>
        <strain evidence="2 3">DS2154</strain>
    </source>
</reference>
<dbReference type="RefSeq" id="WP_310033320.1">
    <property type="nucleotide sequence ID" value="NZ_JAVDRL010000010.1"/>
</dbReference>
<dbReference type="PROSITE" id="PS51257">
    <property type="entry name" value="PROKAR_LIPOPROTEIN"/>
    <property type="match status" value="1"/>
</dbReference>
<evidence type="ECO:0000256" key="1">
    <source>
        <dbReference type="SAM" id="SignalP"/>
    </source>
</evidence>
<feature type="signal peptide" evidence="1">
    <location>
        <begin position="1"/>
        <end position="21"/>
    </location>
</feature>
<keyword evidence="1" id="KW-0732">Signal</keyword>
<proteinExistence type="predicted"/>
<feature type="chain" id="PRO_5047297211" evidence="1">
    <location>
        <begin position="22"/>
        <end position="114"/>
    </location>
</feature>
<name>A0ABU1N2P0_9CAUL</name>
<comment type="caution">
    <text evidence="2">The sequence shown here is derived from an EMBL/GenBank/DDBJ whole genome shotgun (WGS) entry which is preliminary data.</text>
</comment>
<dbReference type="EMBL" id="JAVDRL010000010">
    <property type="protein sequence ID" value="MDR6532700.1"/>
    <property type="molecule type" value="Genomic_DNA"/>
</dbReference>
<keyword evidence="3" id="KW-1185">Reference proteome</keyword>
<organism evidence="2 3">
    <name type="scientific">Caulobacter rhizosphaerae</name>
    <dbReference type="NCBI Taxonomy" id="2010972"/>
    <lineage>
        <taxon>Bacteria</taxon>
        <taxon>Pseudomonadati</taxon>
        <taxon>Pseudomonadota</taxon>
        <taxon>Alphaproteobacteria</taxon>
        <taxon>Caulobacterales</taxon>
        <taxon>Caulobacteraceae</taxon>
        <taxon>Caulobacter</taxon>
    </lineage>
</organism>
<gene>
    <name evidence="2" type="ORF">J2800_003460</name>
</gene>
<dbReference type="Proteomes" id="UP001262754">
    <property type="component" value="Unassembled WGS sequence"/>
</dbReference>
<accession>A0ABU1N2P0</accession>
<evidence type="ECO:0000313" key="2">
    <source>
        <dbReference type="EMBL" id="MDR6532700.1"/>
    </source>
</evidence>
<protein>
    <submittedName>
        <fullName evidence="2">Uncharacterized protein</fullName>
    </submittedName>
</protein>
<evidence type="ECO:0000313" key="3">
    <source>
        <dbReference type="Proteomes" id="UP001262754"/>
    </source>
</evidence>
<sequence length="114" mass="11501">MKIRFAAGAVVVLALGSPAVAGSAPVGSACHEVSDGMKASVLSSSYRSGDLRLDKQRGASSCITSAAGISCLLNDPGRIVVASGGTVKRYKIPLLGKARITAKGSEIACRIVKA</sequence>